<evidence type="ECO:0000256" key="3">
    <source>
        <dbReference type="ARBA" id="ARBA00022723"/>
    </source>
</evidence>
<dbReference type="Gene3D" id="1.10.1410.10">
    <property type="match status" value="1"/>
</dbReference>
<proteinExistence type="inferred from homology"/>
<dbReference type="InterPro" id="IPR043519">
    <property type="entry name" value="NT_sf"/>
</dbReference>
<protein>
    <recommendedName>
        <fullName evidence="2">polynucleotide adenylyltransferase</fullName>
        <ecNumber evidence="2">2.7.7.19</ecNumber>
    </recommendedName>
</protein>
<dbReference type="SUPFAM" id="SSF81301">
    <property type="entry name" value="Nucleotidyltransferase"/>
    <property type="match status" value="1"/>
</dbReference>
<dbReference type="CDD" id="cd05402">
    <property type="entry name" value="NT_PAP_TUTase"/>
    <property type="match status" value="1"/>
</dbReference>
<feature type="domain" description="PAP-associated" evidence="6">
    <location>
        <begin position="579"/>
        <end position="631"/>
    </location>
</feature>
<dbReference type="Gene3D" id="3.30.460.10">
    <property type="entry name" value="Beta Polymerase, domain 2"/>
    <property type="match status" value="1"/>
</dbReference>
<comment type="similarity">
    <text evidence="1">Belongs to the DNA polymerase type-B-like family.</text>
</comment>
<dbReference type="GO" id="GO:0031499">
    <property type="term" value="C:TRAMP complex"/>
    <property type="evidence" value="ECO:0007669"/>
    <property type="project" value="TreeGrafter"/>
</dbReference>
<feature type="region of interest" description="Disordered" evidence="5">
    <location>
        <begin position="224"/>
        <end position="281"/>
    </location>
</feature>
<dbReference type="InterPro" id="IPR045862">
    <property type="entry name" value="Trf4-like"/>
</dbReference>
<feature type="region of interest" description="Disordered" evidence="5">
    <location>
        <begin position="1"/>
        <end position="192"/>
    </location>
</feature>
<dbReference type="SUPFAM" id="SSF81631">
    <property type="entry name" value="PAP/OAS1 substrate-binding domain"/>
    <property type="match status" value="1"/>
</dbReference>
<dbReference type="EC" id="2.7.7.19" evidence="2"/>
<feature type="compositionally biased region" description="Gly residues" evidence="5">
    <location>
        <begin position="743"/>
        <end position="753"/>
    </location>
</feature>
<dbReference type="GO" id="GO:1990817">
    <property type="term" value="F:poly(A) RNA polymerase activity"/>
    <property type="evidence" value="ECO:0007669"/>
    <property type="project" value="UniProtKB-EC"/>
</dbReference>
<sequence length="810" mass="89747">MANSSRRNDAHRDRNDSYRPGRDRDGYRDRHPLPRRPDFNRRSNSPPRRHPQGPRGGDGFHFGGTDSYRPPQGDFTFRSDQQPKFQSEVPNGPRGRRRPYAPYAPHKANDRKILNALGEREPTPERLTGMTDGPPRFKDADEVFEDSPESDPESANGRPSKRAKGAEGSDVAPKWSNPDPYTVLPPEYTGPKKDVVKLIRKAKLEAADVAQARNSVVANDDFISFDDEPQAPVPEPGPNFVVQNGESPSFSHLKQLHPSINPPPPVQRPPPPSLTFHVSKQATTTKTRQVIVLDDDSAEEGLVESSSDQQISIPVVISDTEEEPSPLPNPRKRKGAMDARPTTMIPGYWASHGPERDPAPWVQKDHSSKPVDKWLHNEIIDLYEYLRPREHEKQIRETIIARVNTAISQTFPESRIRCFGSFPTGMYLPTGDLDLVMVSHQFEATGLGARVIKLNFMRRVVACLSNAGLLSPGSDNCITKARVPILKYKDRITGLPVDISFDNLGGVKAVDTYIQWLHQFPQLPVMTLLVKQFLLMRGLNEVNTGGLGGFSTVCLIVSRLQHLFPAGPPPPGAEHDMDLGRLLLDFFKFWGKEFKMQVNAISLNPPGYPRKKADKFGRNKWQIIDPNLPTNDISGGTSGAEKIKNLFSRAYDDITRRMSDLALDLPQEFKEKKSLLVSAFGGYYHDYEMQRKIMLEVSNEPVSPYDSFAPAPHSHLPNPPPRKSNNFRGRPPSNPRAPSAGPSRGGRGGGWNGGNQSNQGNGWGGGNQGTGRGGGSRSNGGRGGNRGAGNSKRNLYNDRDNPGPRGPGRR</sequence>
<accession>A0A6G1HRD7</accession>
<dbReference type="Proteomes" id="UP000799640">
    <property type="component" value="Unassembled WGS sequence"/>
</dbReference>
<evidence type="ECO:0000259" key="6">
    <source>
        <dbReference type="Pfam" id="PF03828"/>
    </source>
</evidence>
<dbReference type="GO" id="GO:0046872">
    <property type="term" value="F:metal ion binding"/>
    <property type="evidence" value="ECO:0007669"/>
    <property type="project" value="UniProtKB-KW"/>
</dbReference>
<dbReference type="InterPro" id="IPR002058">
    <property type="entry name" value="PAP_assoc"/>
</dbReference>
<feature type="compositionally biased region" description="Pro residues" evidence="5">
    <location>
        <begin position="260"/>
        <end position="273"/>
    </location>
</feature>
<dbReference type="PANTHER" id="PTHR23092:SF15">
    <property type="entry name" value="INACTIVE NON-CANONICAL POLY(A) RNA POLYMERASE PROTEIN TRF4-2-RELATED"/>
    <property type="match status" value="1"/>
</dbReference>
<gene>
    <name evidence="8" type="ORF">EJ06DRAFT_558303</name>
</gene>
<evidence type="ECO:0000313" key="8">
    <source>
        <dbReference type="EMBL" id="KAF2398471.1"/>
    </source>
</evidence>
<dbReference type="AlphaFoldDB" id="A0A6G1HRD7"/>
<dbReference type="OrthoDB" id="273917at2759"/>
<dbReference type="GO" id="GO:0010605">
    <property type="term" value="P:negative regulation of macromolecule metabolic process"/>
    <property type="evidence" value="ECO:0007669"/>
    <property type="project" value="UniProtKB-ARBA"/>
</dbReference>
<feature type="domain" description="Poly(A) RNA polymerase mitochondrial-like central palm" evidence="7">
    <location>
        <begin position="375"/>
        <end position="509"/>
    </location>
</feature>
<name>A0A6G1HRD7_9PEZI</name>
<evidence type="ECO:0000313" key="9">
    <source>
        <dbReference type="Proteomes" id="UP000799640"/>
    </source>
</evidence>
<evidence type="ECO:0000256" key="1">
    <source>
        <dbReference type="ARBA" id="ARBA00008593"/>
    </source>
</evidence>
<evidence type="ECO:0000256" key="5">
    <source>
        <dbReference type="SAM" id="MobiDB-lite"/>
    </source>
</evidence>
<dbReference type="GO" id="GO:0031123">
    <property type="term" value="P:RNA 3'-end processing"/>
    <property type="evidence" value="ECO:0007669"/>
    <property type="project" value="TreeGrafter"/>
</dbReference>
<dbReference type="PANTHER" id="PTHR23092">
    <property type="entry name" value="POLY(A) RNA POLYMERASE"/>
    <property type="match status" value="1"/>
</dbReference>
<feature type="compositionally biased region" description="Acidic residues" evidence="5">
    <location>
        <begin position="142"/>
        <end position="152"/>
    </location>
</feature>
<dbReference type="Pfam" id="PF22600">
    <property type="entry name" value="MTPAP-like_central"/>
    <property type="match status" value="1"/>
</dbReference>
<evidence type="ECO:0000256" key="4">
    <source>
        <dbReference type="ARBA" id="ARBA00022842"/>
    </source>
</evidence>
<organism evidence="8 9">
    <name type="scientific">Trichodelitschia bisporula</name>
    <dbReference type="NCBI Taxonomy" id="703511"/>
    <lineage>
        <taxon>Eukaryota</taxon>
        <taxon>Fungi</taxon>
        <taxon>Dikarya</taxon>
        <taxon>Ascomycota</taxon>
        <taxon>Pezizomycotina</taxon>
        <taxon>Dothideomycetes</taxon>
        <taxon>Dothideomycetes incertae sedis</taxon>
        <taxon>Phaeotrichales</taxon>
        <taxon>Phaeotrichaceae</taxon>
        <taxon>Trichodelitschia</taxon>
    </lineage>
</organism>
<reference evidence="8" key="1">
    <citation type="journal article" date="2020" name="Stud. Mycol.">
        <title>101 Dothideomycetes genomes: a test case for predicting lifestyles and emergence of pathogens.</title>
        <authorList>
            <person name="Haridas S."/>
            <person name="Albert R."/>
            <person name="Binder M."/>
            <person name="Bloem J."/>
            <person name="Labutti K."/>
            <person name="Salamov A."/>
            <person name="Andreopoulos B."/>
            <person name="Baker S."/>
            <person name="Barry K."/>
            <person name="Bills G."/>
            <person name="Bluhm B."/>
            <person name="Cannon C."/>
            <person name="Castanera R."/>
            <person name="Culley D."/>
            <person name="Daum C."/>
            <person name="Ezra D."/>
            <person name="Gonzalez J."/>
            <person name="Henrissat B."/>
            <person name="Kuo A."/>
            <person name="Liang C."/>
            <person name="Lipzen A."/>
            <person name="Lutzoni F."/>
            <person name="Magnuson J."/>
            <person name="Mondo S."/>
            <person name="Nolan M."/>
            <person name="Ohm R."/>
            <person name="Pangilinan J."/>
            <person name="Park H.-J."/>
            <person name="Ramirez L."/>
            <person name="Alfaro M."/>
            <person name="Sun H."/>
            <person name="Tritt A."/>
            <person name="Yoshinaga Y."/>
            <person name="Zwiers L.-H."/>
            <person name="Turgeon B."/>
            <person name="Goodwin S."/>
            <person name="Spatafora J."/>
            <person name="Crous P."/>
            <person name="Grigoriev I."/>
        </authorList>
    </citation>
    <scope>NUCLEOTIDE SEQUENCE</scope>
    <source>
        <strain evidence="8">CBS 262.69</strain>
    </source>
</reference>
<dbReference type="GO" id="GO:0003729">
    <property type="term" value="F:mRNA binding"/>
    <property type="evidence" value="ECO:0007669"/>
    <property type="project" value="TreeGrafter"/>
</dbReference>
<feature type="compositionally biased region" description="Polar residues" evidence="5">
    <location>
        <begin position="241"/>
        <end position="252"/>
    </location>
</feature>
<feature type="region of interest" description="Disordered" evidence="5">
    <location>
        <begin position="318"/>
        <end position="339"/>
    </location>
</feature>
<feature type="compositionally biased region" description="Gly residues" evidence="5">
    <location>
        <begin position="761"/>
        <end position="787"/>
    </location>
</feature>
<feature type="compositionally biased region" description="Basic and acidic residues" evidence="5">
    <location>
        <begin position="1"/>
        <end position="41"/>
    </location>
</feature>
<dbReference type="InterPro" id="IPR054708">
    <property type="entry name" value="MTPAP-like_central"/>
</dbReference>
<dbReference type="EMBL" id="ML996700">
    <property type="protein sequence ID" value="KAF2398471.1"/>
    <property type="molecule type" value="Genomic_DNA"/>
</dbReference>
<feature type="region of interest" description="Disordered" evidence="5">
    <location>
        <begin position="705"/>
        <end position="810"/>
    </location>
</feature>
<dbReference type="GO" id="GO:0043634">
    <property type="term" value="P:polyadenylation-dependent ncRNA catabolic process"/>
    <property type="evidence" value="ECO:0007669"/>
    <property type="project" value="TreeGrafter"/>
</dbReference>
<keyword evidence="3" id="KW-0479">Metal-binding</keyword>
<dbReference type="GO" id="GO:0005730">
    <property type="term" value="C:nucleolus"/>
    <property type="evidence" value="ECO:0007669"/>
    <property type="project" value="TreeGrafter"/>
</dbReference>
<keyword evidence="9" id="KW-1185">Reference proteome</keyword>
<evidence type="ECO:0000256" key="2">
    <source>
        <dbReference type="ARBA" id="ARBA00012388"/>
    </source>
</evidence>
<dbReference type="Pfam" id="PF03828">
    <property type="entry name" value="PAP_assoc"/>
    <property type="match status" value="1"/>
</dbReference>
<feature type="compositionally biased region" description="Basic and acidic residues" evidence="5">
    <location>
        <begin position="107"/>
        <end position="124"/>
    </location>
</feature>
<keyword evidence="4" id="KW-0460">Magnesium</keyword>
<evidence type="ECO:0000259" key="7">
    <source>
        <dbReference type="Pfam" id="PF22600"/>
    </source>
</evidence>
<feature type="compositionally biased region" description="Polar residues" evidence="5">
    <location>
        <begin position="78"/>
        <end position="89"/>
    </location>
</feature>